<feature type="region of interest" description="Disordered" evidence="1">
    <location>
        <begin position="48"/>
        <end position="74"/>
    </location>
</feature>
<dbReference type="AlphaFoldDB" id="A0A1G2JEI7"/>
<proteinExistence type="predicted"/>
<evidence type="ECO:0000313" key="3">
    <source>
        <dbReference type="Proteomes" id="UP000177751"/>
    </source>
</evidence>
<protein>
    <submittedName>
        <fullName evidence="2">Uncharacterized protein</fullName>
    </submittedName>
</protein>
<dbReference type="Proteomes" id="UP000177751">
    <property type="component" value="Unassembled WGS sequence"/>
</dbReference>
<gene>
    <name evidence="2" type="ORF">A2401_02140</name>
</gene>
<evidence type="ECO:0000313" key="2">
    <source>
        <dbReference type="EMBL" id="OGZ85539.1"/>
    </source>
</evidence>
<dbReference type="EMBL" id="MHPP01000001">
    <property type="protein sequence ID" value="OGZ85539.1"/>
    <property type="molecule type" value="Genomic_DNA"/>
</dbReference>
<name>A0A1G2JEI7_9BACT</name>
<accession>A0A1G2JEI7</accession>
<evidence type="ECO:0000256" key="1">
    <source>
        <dbReference type="SAM" id="MobiDB-lite"/>
    </source>
</evidence>
<organism evidence="2 3">
    <name type="scientific">Candidatus Staskawiczbacteria bacterium RIFOXYC1_FULL_38_18</name>
    <dbReference type="NCBI Taxonomy" id="1802229"/>
    <lineage>
        <taxon>Bacteria</taxon>
        <taxon>Candidatus Staskawicziibacteriota</taxon>
    </lineage>
</organism>
<sequence length="74" mass="8278">MNIELKFADGVYYMEVETLGGRRSSQGTLDAVLERIKFYAKEYAESSLPPSLLSSQEDRRYAGGESDSDMFVDG</sequence>
<reference evidence="2 3" key="1">
    <citation type="journal article" date="2016" name="Nat. Commun.">
        <title>Thousands of microbial genomes shed light on interconnected biogeochemical processes in an aquifer system.</title>
        <authorList>
            <person name="Anantharaman K."/>
            <person name="Brown C.T."/>
            <person name="Hug L.A."/>
            <person name="Sharon I."/>
            <person name="Castelle C.J."/>
            <person name="Probst A.J."/>
            <person name="Thomas B.C."/>
            <person name="Singh A."/>
            <person name="Wilkins M.J."/>
            <person name="Karaoz U."/>
            <person name="Brodie E.L."/>
            <person name="Williams K.H."/>
            <person name="Hubbard S.S."/>
            <person name="Banfield J.F."/>
        </authorList>
    </citation>
    <scope>NUCLEOTIDE SEQUENCE [LARGE SCALE GENOMIC DNA]</scope>
</reference>
<comment type="caution">
    <text evidence="2">The sequence shown here is derived from an EMBL/GenBank/DDBJ whole genome shotgun (WGS) entry which is preliminary data.</text>
</comment>